<feature type="region of interest" description="Disordered" evidence="1">
    <location>
        <begin position="229"/>
        <end position="298"/>
    </location>
</feature>
<organism evidence="3 4">
    <name type="scientific">Mycobacterium gastri</name>
    <dbReference type="NCBI Taxonomy" id="1777"/>
    <lineage>
        <taxon>Bacteria</taxon>
        <taxon>Bacillati</taxon>
        <taxon>Actinomycetota</taxon>
        <taxon>Actinomycetes</taxon>
        <taxon>Mycobacteriales</taxon>
        <taxon>Mycobacteriaceae</taxon>
        <taxon>Mycobacterium</taxon>
    </lineage>
</organism>
<dbReference type="Pfam" id="PF15579">
    <property type="entry name" value="Imm52"/>
    <property type="match status" value="1"/>
</dbReference>
<feature type="compositionally biased region" description="Low complexity" evidence="1">
    <location>
        <begin position="240"/>
        <end position="256"/>
    </location>
</feature>
<proteinExistence type="predicted"/>
<protein>
    <recommendedName>
        <fullName evidence="2">Immunity protein 52 domain-containing protein</fullName>
    </recommendedName>
</protein>
<sequence length="298" mass="31974">MDESADQVARFLSELAALDPALSGWRDLGRSKREAIAKPMVTTNHADLVQRLLDGRHRTDIGRQIMEDMGYSVYWWNGAEDNQAAANLNIHIAASALGNHVVLDLPESNAVPSLYTRDIAQKILHIFVDIFEPDSALWSNDELLAKQKEPDRPTEDGRGYVSGQLIGQPAGWAIYLNDSNPVKFDTGLLPSGATVELLGNGMLVTLGSDPANPPISDVLQVRRAMGYPVPTRQAEPSEDAGSASAGPTTTAVAPGGFVKPAGGQSDPGRDTQTRGVRYPANSADTQSRDAQQGTPHNK</sequence>
<keyword evidence="4" id="KW-1185">Reference proteome</keyword>
<evidence type="ECO:0000313" key="4">
    <source>
        <dbReference type="Proteomes" id="UP000193738"/>
    </source>
</evidence>
<reference evidence="3 4" key="1">
    <citation type="submission" date="2016-01" db="EMBL/GenBank/DDBJ databases">
        <title>The new phylogeny of the genus Mycobacterium.</title>
        <authorList>
            <person name="Tarcisio F."/>
            <person name="Conor M."/>
            <person name="Antonella G."/>
            <person name="Elisabetta G."/>
            <person name="Giulia F.S."/>
            <person name="Sara T."/>
            <person name="Anna F."/>
            <person name="Clotilde B."/>
            <person name="Roberto B."/>
            <person name="Veronica D.S."/>
            <person name="Fabio R."/>
            <person name="Monica P."/>
            <person name="Olivier J."/>
            <person name="Enrico T."/>
            <person name="Nicola S."/>
        </authorList>
    </citation>
    <scope>NUCLEOTIDE SEQUENCE [LARGE SCALE GENOMIC DNA]</scope>
    <source>
        <strain evidence="3 4">DSM 43505</strain>
    </source>
</reference>
<dbReference type="AlphaFoldDB" id="A0A1X1VS65"/>
<evidence type="ECO:0000259" key="2">
    <source>
        <dbReference type="Pfam" id="PF15579"/>
    </source>
</evidence>
<accession>A0A1X1VS65</accession>
<dbReference type="InterPro" id="IPR028969">
    <property type="entry name" value="Imm52"/>
</dbReference>
<comment type="caution">
    <text evidence="3">The sequence shown here is derived from an EMBL/GenBank/DDBJ whole genome shotgun (WGS) entry which is preliminary data.</text>
</comment>
<evidence type="ECO:0000313" key="3">
    <source>
        <dbReference type="EMBL" id="ORV71897.1"/>
    </source>
</evidence>
<dbReference type="EMBL" id="LQOX01000082">
    <property type="protein sequence ID" value="ORV71897.1"/>
    <property type="molecule type" value="Genomic_DNA"/>
</dbReference>
<feature type="compositionally biased region" description="Polar residues" evidence="1">
    <location>
        <begin position="282"/>
        <end position="298"/>
    </location>
</feature>
<feature type="domain" description="Immunity protein 52" evidence="2">
    <location>
        <begin position="3"/>
        <end position="206"/>
    </location>
</feature>
<name>A0A1X1VS65_MYCGS</name>
<evidence type="ECO:0000256" key="1">
    <source>
        <dbReference type="SAM" id="MobiDB-lite"/>
    </source>
</evidence>
<gene>
    <name evidence="3" type="ORF">AWC07_04520</name>
</gene>
<dbReference type="Proteomes" id="UP000193738">
    <property type="component" value="Unassembled WGS sequence"/>
</dbReference>